<keyword evidence="1" id="KW-0378">Hydrolase</keyword>
<dbReference type="Proteomes" id="UP000422108">
    <property type="component" value="Chromosome"/>
</dbReference>
<keyword evidence="3" id="KW-1185">Reference proteome</keyword>
<dbReference type="RefSeq" id="WP_155310093.1">
    <property type="nucleotide sequence ID" value="NZ_AP021879.1"/>
</dbReference>
<name>A0A5K8A8G8_9BACT</name>
<dbReference type="InterPro" id="IPR013078">
    <property type="entry name" value="His_Pase_superF_clade-1"/>
</dbReference>
<dbReference type="Gene3D" id="3.40.50.1240">
    <property type="entry name" value="Phosphoglycerate mutase-like"/>
    <property type="match status" value="1"/>
</dbReference>
<protein>
    <submittedName>
        <fullName evidence="2">Histidine phosphatase family protein</fullName>
    </submittedName>
</protein>
<dbReference type="SMART" id="SM00855">
    <property type="entry name" value="PGAM"/>
    <property type="match status" value="1"/>
</dbReference>
<reference evidence="2 3" key="1">
    <citation type="submission" date="2019-11" db="EMBL/GenBank/DDBJ databases">
        <title>Comparative genomics of hydrocarbon-degrading Desulfosarcina strains.</title>
        <authorList>
            <person name="Watanabe M."/>
            <person name="Kojima H."/>
            <person name="Fukui M."/>
        </authorList>
    </citation>
    <scope>NUCLEOTIDE SEQUENCE [LARGE SCALE GENOMIC DNA]</scope>
    <source>
        <strain evidence="3">oXyS1</strain>
    </source>
</reference>
<evidence type="ECO:0000313" key="3">
    <source>
        <dbReference type="Proteomes" id="UP000422108"/>
    </source>
</evidence>
<dbReference type="InterPro" id="IPR051021">
    <property type="entry name" value="Mito_Ser/Thr_phosphatase"/>
</dbReference>
<dbReference type="GO" id="GO:0016787">
    <property type="term" value="F:hydrolase activity"/>
    <property type="evidence" value="ECO:0007669"/>
    <property type="project" value="UniProtKB-KW"/>
</dbReference>
<dbReference type="EMBL" id="AP021879">
    <property type="protein sequence ID" value="BBO88825.1"/>
    <property type="molecule type" value="Genomic_DNA"/>
</dbReference>
<dbReference type="SUPFAM" id="SSF53254">
    <property type="entry name" value="Phosphoglycerate mutase-like"/>
    <property type="match status" value="1"/>
</dbReference>
<evidence type="ECO:0000313" key="2">
    <source>
        <dbReference type="EMBL" id="BBO88825.1"/>
    </source>
</evidence>
<dbReference type="PANTHER" id="PTHR20935">
    <property type="entry name" value="PHOSPHOGLYCERATE MUTASE-RELATED"/>
    <property type="match status" value="1"/>
</dbReference>
<organism evidence="2 3">
    <name type="scientific">Desulfosarcina ovata subsp. ovata</name>
    <dbReference type="NCBI Taxonomy" id="2752305"/>
    <lineage>
        <taxon>Bacteria</taxon>
        <taxon>Pseudomonadati</taxon>
        <taxon>Thermodesulfobacteriota</taxon>
        <taxon>Desulfobacteria</taxon>
        <taxon>Desulfobacterales</taxon>
        <taxon>Desulfosarcinaceae</taxon>
        <taxon>Desulfosarcina</taxon>
    </lineage>
</organism>
<dbReference type="PANTHER" id="PTHR20935:SF0">
    <property type="entry name" value="SERINE_THREONINE-PROTEIN PHOSPHATASE PGAM5, MITOCHONDRIAL"/>
    <property type="match status" value="1"/>
</dbReference>
<dbReference type="InterPro" id="IPR029033">
    <property type="entry name" value="His_PPase_superfam"/>
</dbReference>
<proteinExistence type="predicted"/>
<dbReference type="AlphaFoldDB" id="A0A5K8A8G8"/>
<dbReference type="Pfam" id="PF00300">
    <property type="entry name" value="His_Phos_1"/>
    <property type="match status" value="1"/>
</dbReference>
<sequence>MVDIYFIRHGQASFGLPDYDQLTSLGERQAELLGCYLSGSGLRFDAVYAGSLQRQMKTAAIVLAPVNGNTADDIIVDSDFNEFDDSDRIMSHLHGVFREDSALSEEMQQIRTHPHAIRRIFDVADKTRTEPPDDGQRIMQADQFRARIARGIDNLIANTAGDDQRVAVFTSGGPIAVTLRQTLEANRDQAIRLGWELCNTSITRFRHEQDRLSLVQFNCLAHLESQNDPALITYI</sequence>
<dbReference type="CDD" id="cd07067">
    <property type="entry name" value="HP_PGM_like"/>
    <property type="match status" value="1"/>
</dbReference>
<gene>
    <name evidence="2" type="ORF">DSCOOX_20050</name>
</gene>
<accession>A0A5K8A8G8</accession>
<evidence type="ECO:0000256" key="1">
    <source>
        <dbReference type="ARBA" id="ARBA00022801"/>
    </source>
</evidence>